<evidence type="ECO:0000259" key="8">
    <source>
        <dbReference type="PROSITE" id="PS50928"/>
    </source>
</evidence>
<feature type="domain" description="ABC transmembrane type-1" evidence="8">
    <location>
        <begin position="77"/>
        <end position="290"/>
    </location>
</feature>
<accession>A0A2R5F1K2</accession>
<organism evidence="9 10">
    <name type="scientific">Paenibacillus agaridevorans</name>
    <dbReference type="NCBI Taxonomy" id="171404"/>
    <lineage>
        <taxon>Bacteria</taxon>
        <taxon>Bacillati</taxon>
        <taxon>Bacillota</taxon>
        <taxon>Bacilli</taxon>
        <taxon>Bacillales</taxon>
        <taxon>Paenibacillaceae</taxon>
        <taxon>Paenibacillus</taxon>
    </lineage>
</organism>
<feature type="transmembrane region" description="Helical" evidence="7">
    <location>
        <begin position="81"/>
        <end position="103"/>
    </location>
</feature>
<reference evidence="9 10" key="1">
    <citation type="submission" date="2017-08" db="EMBL/GenBank/DDBJ databases">
        <title>Substantial Increase in Enzyme Production by Combined Drug-Resistance Mutations in Paenibacillus agaridevorans.</title>
        <authorList>
            <person name="Tanaka Y."/>
            <person name="Funane K."/>
            <person name="Hosaka T."/>
            <person name="Shiwa Y."/>
            <person name="Fujita N."/>
            <person name="Miyazaki T."/>
            <person name="Yoshikawa H."/>
            <person name="Murakami K."/>
            <person name="Kasahara K."/>
            <person name="Inaoka T."/>
            <person name="Hiraga Y."/>
            <person name="Ochi K."/>
        </authorList>
    </citation>
    <scope>NUCLEOTIDE SEQUENCE [LARGE SCALE GENOMIC DNA]</scope>
    <source>
        <strain evidence="9 10">T-3040</strain>
    </source>
</reference>
<sequence>MRFKVMKGFMNRQAPYFFIAPTLLLLTLFSIVPIVVALVISFTDMDLRGLANWDRVSFIGFENYVEVLKDPVFLKAILNTLFYVAIGVPLVILFSLTIALLINLGTSRIFKAFRVVYYLPSVTNIVAVAVVWSYLYNPALGLFNYLLNSVGLPDVPWLTEPTIAKLSLILLAIWKAIGLNMIIFIAALQGIPKTYYEAAQLDGANTWQQVTSITIPMLRFAIFFVSITTMIGWLQFFEEPFVMTEGGPLDGTLSVALFIYQNGFKFNNFGYAAAGSFVLFVCIIAVTLVQLRLQKNESDMT</sequence>
<evidence type="ECO:0000256" key="3">
    <source>
        <dbReference type="ARBA" id="ARBA00022475"/>
    </source>
</evidence>
<feature type="transmembrane region" description="Helical" evidence="7">
    <location>
        <begin position="217"/>
        <end position="236"/>
    </location>
</feature>
<feature type="transmembrane region" description="Helical" evidence="7">
    <location>
        <begin position="115"/>
        <end position="135"/>
    </location>
</feature>
<name>A0A2R5F1K2_9BACL</name>
<dbReference type="Proteomes" id="UP000245202">
    <property type="component" value="Unassembled WGS sequence"/>
</dbReference>
<proteinExistence type="inferred from homology"/>
<dbReference type="GO" id="GO:0055085">
    <property type="term" value="P:transmembrane transport"/>
    <property type="evidence" value="ECO:0007669"/>
    <property type="project" value="InterPro"/>
</dbReference>
<feature type="transmembrane region" description="Helical" evidence="7">
    <location>
        <begin position="166"/>
        <end position="188"/>
    </location>
</feature>
<comment type="subcellular location">
    <subcellularLocation>
        <location evidence="1 7">Cell membrane</location>
        <topology evidence="1 7">Multi-pass membrane protein</topology>
    </subcellularLocation>
</comment>
<dbReference type="SUPFAM" id="SSF161098">
    <property type="entry name" value="MetI-like"/>
    <property type="match status" value="1"/>
</dbReference>
<gene>
    <name evidence="9" type="ORF">PAT3040_06162</name>
</gene>
<dbReference type="AlphaFoldDB" id="A0A2R5F1K2"/>
<dbReference type="Pfam" id="PF00528">
    <property type="entry name" value="BPD_transp_1"/>
    <property type="match status" value="1"/>
</dbReference>
<feature type="transmembrane region" description="Helical" evidence="7">
    <location>
        <begin position="269"/>
        <end position="291"/>
    </location>
</feature>
<evidence type="ECO:0000256" key="1">
    <source>
        <dbReference type="ARBA" id="ARBA00004651"/>
    </source>
</evidence>
<evidence type="ECO:0000256" key="6">
    <source>
        <dbReference type="ARBA" id="ARBA00023136"/>
    </source>
</evidence>
<dbReference type="InterPro" id="IPR051393">
    <property type="entry name" value="ABC_transporter_permease"/>
</dbReference>
<dbReference type="CDD" id="cd06261">
    <property type="entry name" value="TM_PBP2"/>
    <property type="match status" value="1"/>
</dbReference>
<comment type="similarity">
    <text evidence="7">Belongs to the binding-protein-dependent transport system permease family.</text>
</comment>
<dbReference type="PANTHER" id="PTHR30193:SF37">
    <property type="entry name" value="INNER MEMBRANE ABC TRANSPORTER PERMEASE PROTEIN YCJO"/>
    <property type="match status" value="1"/>
</dbReference>
<dbReference type="PROSITE" id="PS50928">
    <property type="entry name" value="ABC_TM1"/>
    <property type="match status" value="1"/>
</dbReference>
<dbReference type="EMBL" id="BDQX01000394">
    <property type="protein sequence ID" value="GBG11358.1"/>
    <property type="molecule type" value="Genomic_DNA"/>
</dbReference>
<dbReference type="SUPFAM" id="SSF160964">
    <property type="entry name" value="MalF N-terminal region-like"/>
    <property type="match status" value="1"/>
</dbReference>
<dbReference type="PANTHER" id="PTHR30193">
    <property type="entry name" value="ABC TRANSPORTER PERMEASE PROTEIN"/>
    <property type="match status" value="1"/>
</dbReference>
<evidence type="ECO:0000256" key="2">
    <source>
        <dbReference type="ARBA" id="ARBA00022448"/>
    </source>
</evidence>
<evidence type="ECO:0000256" key="7">
    <source>
        <dbReference type="RuleBase" id="RU363032"/>
    </source>
</evidence>
<keyword evidence="6 7" id="KW-0472">Membrane</keyword>
<dbReference type="Gene3D" id="1.10.3720.10">
    <property type="entry name" value="MetI-like"/>
    <property type="match status" value="1"/>
</dbReference>
<evidence type="ECO:0000256" key="4">
    <source>
        <dbReference type="ARBA" id="ARBA00022692"/>
    </source>
</evidence>
<comment type="caution">
    <text evidence="9">The sequence shown here is derived from an EMBL/GenBank/DDBJ whole genome shotgun (WGS) entry which is preliminary data.</text>
</comment>
<dbReference type="GO" id="GO:0005886">
    <property type="term" value="C:plasma membrane"/>
    <property type="evidence" value="ECO:0007669"/>
    <property type="project" value="UniProtKB-SubCell"/>
</dbReference>
<keyword evidence="3" id="KW-1003">Cell membrane</keyword>
<keyword evidence="2 7" id="KW-0813">Transport</keyword>
<keyword evidence="4 7" id="KW-0812">Transmembrane</keyword>
<dbReference type="InterPro" id="IPR035906">
    <property type="entry name" value="MetI-like_sf"/>
</dbReference>
<evidence type="ECO:0000313" key="9">
    <source>
        <dbReference type="EMBL" id="GBG11358.1"/>
    </source>
</evidence>
<evidence type="ECO:0000313" key="10">
    <source>
        <dbReference type="Proteomes" id="UP000245202"/>
    </source>
</evidence>
<protein>
    <submittedName>
        <fullName evidence="9">Sugar ABC transporter permease</fullName>
    </submittedName>
</protein>
<keyword evidence="10" id="KW-1185">Reference proteome</keyword>
<keyword evidence="5 7" id="KW-1133">Transmembrane helix</keyword>
<evidence type="ECO:0000256" key="5">
    <source>
        <dbReference type="ARBA" id="ARBA00022989"/>
    </source>
</evidence>
<dbReference type="InterPro" id="IPR000515">
    <property type="entry name" value="MetI-like"/>
</dbReference>